<keyword evidence="2" id="KW-0238">DNA-binding</keyword>
<gene>
    <name evidence="5" type="ORF">I5803_05050</name>
</gene>
<dbReference type="Proteomes" id="UP000651050">
    <property type="component" value="Unassembled WGS sequence"/>
</dbReference>
<evidence type="ECO:0000256" key="1">
    <source>
        <dbReference type="ARBA" id="ARBA00023015"/>
    </source>
</evidence>
<dbReference type="PANTHER" id="PTHR43537:SF45">
    <property type="entry name" value="GNTR FAMILY REGULATORY PROTEIN"/>
    <property type="match status" value="1"/>
</dbReference>
<sequence length="227" mass="25317">MPQPIRLDRYRQASPQVYESLREMILSLELAPGSTLVRTELAARFGVSQTPVRDALQRLQHESLVDIFPQAATQVSKIDLALASQAHFLRRSLEMEIVRTLAQERDAVVIAKLRAWIAQQVAFAAARDLEGFSRADQSFHFEMYAACGQEPLHQLVRSLSGHIDRLRNLHVPTRGKVQRIVADHTAIVDAIAAGSVKRAQDALREHLSGTLAQAQAIRKAHPGYFSD</sequence>
<evidence type="ECO:0000256" key="3">
    <source>
        <dbReference type="ARBA" id="ARBA00023163"/>
    </source>
</evidence>
<evidence type="ECO:0000259" key="4">
    <source>
        <dbReference type="PROSITE" id="PS50949"/>
    </source>
</evidence>
<evidence type="ECO:0000256" key="2">
    <source>
        <dbReference type="ARBA" id="ARBA00023125"/>
    </source>
</evidence>
<dbReference type="InterPro" id="IPR000524">
    <property type="entry name" value="Tscrpt_reg_HTH_GntR"/>
</dbReference>
<dbReference type="Gene3D" id="1.20.120.530">
    <property type="entry name" value="GntR ligand-binding domain-like"/>
    <property type="match status" value="1"/>
</dbReference>
<dbReference type="PROSITE" id="PS50949">
    <property type="entry name" value="HTH_GNTR"/>
    <property type="match status" value="1"/>
</dbReference>
<keyword evidence="3" id="KW-0804">Transcription</keyword>
<comment type="caution">
    <text evidence="5">The sequence shown here is derived from an EMBL/GenBank/DDBJ whole genome shotgun (WGS) entry which is preliminary data.</text>
</comment>
<dbReference type="InterPro" id="IPR036388">
    <property type="entry name" value="WH-like_DNA-bd_sf"/>
</dbReference>
<dbReference type="PANTHER" id="PTHR43537">
    <property type="entry name" value="TRANSCRIPTIONAL REGULATOR, GNTR FAMILY"/>
    <property type="match status" value="1"/>
</dbReference>
<dbReference type="SMART" id="SM00345">
    <property type="entry name" value="HTH_GNTR"/>
    <property type="match status" value="1"/>
</dbReference>
<name>A0A931MFJ1_9BURK</name>
<dbReference type="InterPro" id="IPR008920">
    <property type="entry name" value="TF_FadR/GntR_C"/>
</dbReference>
<dbReference type="RefSeq" id="WP_196985303.1">
    <property type="nucleotide sequence ID" value="NZ_JADWYS010000001.1"/>
</dbReference>
<dbReference type="CDD" id="cd07377">
    <property type="entry name" value="WHTH_GntR"/>
    <property type="match status" value="1"/>
</dbReference>
<accession>A0A931MFJ1</accession>
<dbReference type="SUPFAM" id="SSF48008">
    <property type="entry name" value="GntR ligand-binding domain-like"/>
    <property type="match status" value="1"/>
</dbReference>
<proteinExistence type="predicted"/>
<dbReference type="GO" id="GO:0003700">
    <property type="term" value="F:DNA-binding transcription factor activity"/>
    <property type="evidence" value="ECO:0007669"/>
    <property type="project" value="InterPro"/>
</dbReference>
<protein>
    <submittedName>
        <fullName evidence="5">GntR family transcriptional regulator</fullName>
    </submittedName>
</protein>
<dbReference type="EMBL" id="JADWYS010000001">
    <property type="protein sequence ID" value="MBG9387376.1"/>
    <property type="molecule type" value="Genomic_DNA"/>
</dbReference>
<evidence type="ECO:0000313" key="5">
    <source>
        <dbReference type="EMBL" id="MBG9387376.1"/>
    </source>
</evidence>
<keyword evidence="6" id="KW-1185">Reference proteome</keyword>
<keyword evidence="1" id="KW-0805">Transcription regulation</keyword>
<dbReference type="AlphaFoldDB" id="A0A931MFJ1"/>
<reference evidence="5" key="1">
    <citation type="submission" date="2020-11" db="EMBL/GenBank/DDBJ databases">
        <title>Bacterial whole genome sequence for Caenimonas sp. DR4.4.</title>
        <authorList>
            <person name="Le V."/>
            <person name="Ko S.-R."/>
            <person name="Ahn C.-Y."/>
            <person name="Oh H.-M."/>
        </authorList>
    </citation>
    <scope>NUCLEOTIDE SEQUENCE</scope>
    <source>
        <strain evidence="5">DR4.4</strain>
    </source>
</reference>
<dbReference type="Pfam" id="PF00392">
    <property type="entry name" value="GntR"/>
    <property type="match status" value="1"/>
</dbReference>
<feature type="domain" description="HTH gntR-type" evidence="4">
    <location>
        <begin position="11"/>
        <end position="78"/>
    </location>
</feature>
<evidence type="ECO:0000313" key="6">
    <source>
        <dbReference type="Proteomes" id="UP000651050"/>
    </source>
</evidence>
<dbReference type="InterPro" id="IPR036390">
    <property type="entry name" value="WH_DNA-bd_sf"/>
</dbReference>
<dbReference type="Gene3D" id="1.10.10.10">
    <property type="entry name" value="Winged helix-like DNA-binding domain superfamily/Winged helix DNA-binding domain"/>
    <property type="match status" value="1"/>
</dbReference>
<dbReference type="Pfam" id="PF07729">
    <property type="entry name" value="FCD"/>
    <property type="match status" value="1"/>
</dbReference>
<dbReference type="SUPFAM" id="SSF46785">
    <property type="entry name" value="Winged helix' DNA-binding domain"/>
    <property type="match status" value="1"/>
</dbReference>
<dbReference type="SMART" id="SM00895">
    <property type="entry name" value="FCD"/>
    <property type="match status" value="1"/>
</dbReference>
<dbReference type="GO" id="GO:0003677">
    <property type="term" value="F:DNA binding"/>
    <property type="evidence" value="ECO:0007669"/>
    <property type="project" value="UniProtKB-KW"/>
</dbReference>
<organism evidence="5 6">
    <name type="scientific">Caenimonas aquaedulcis</name>
    <dbReference type="NCBI Taxonomy" id="2793270"/>
    <lineage>
        <taxon>Bacteria</taxon>
        <taxon>Pseudomonadati</taxon>
        <taxon>Pseudomonadota</taxon>
        <taxon>Betaproteobacteria</taxon>
        <taxon>Burkholderiales</taxon>
        <taxon>Comamonadaceae</taxon>
        <taxon>Caenimonas</taxon>
    </lineage>
</organism>
<dbReference type="InterPro" id="IPR011711">
    <property type="entry name" value="GntR_C"/>
</dbReference>